<keyword evidence="4" id="KW-0472">Membrane</keyword>
<dbReference type="EC" id="2.7.7.65" evidence="2"/>
<dbReference type="Proteomes" id="UP000185895">
    <property type="component" value="Unassembled WGS sequence"/>
</dbReference>
<dbReference type="STRING" id="1262585.BJI46_01295"/>
<feature type="transmembrane region" description="Helical" evidence="4">
    <location>
        <begin position="188"/>
        <end position="213"/>
    </location>
</feature>
<dbReference type="FunFam" id="3.30.70.270:FF:000001">
    <property type="entry name" value="Diguanylate cyclase domain protein"/>
    <property type="match status" value="1"/>
</dbReference>
<reference evidence="6 7" key="1">
    <citation type="submission" date="2016-09" db="EMBL/GenBank/DDBJ databases">
        <authorList>
            <person name="Capua I."/>
            <person name="De Benedictis P."/>
            <person name="Joannis T."/>
            <person name="Lombin L.H."/>
            <person name="Cattoli G."/>
        </authorList>
    </citation>
    <scope>NUCLEOTIDE SEQUENCE [LARGE SCALE GENOMIC DNA]</scope>
    <source>
        <strain evidence="6 7">ANC 4671</strain>
    </source>
</reference>
<dbReference type="EMBL" id="MKKK01000001">
    <property type="protein sequence ID" value="OEY98184.1"/>
    <property type="molecule type" value="Genomic_DNA"/>
</dbReference>
<dbReference type="CDD" id="cd01949">
    <property type="entry name" value="GGDEF"/>
    <property type="match status" value="1"/>
</dbReference>
<proteinExistence type="predicted"/>
<feature type="transmembrane region" description="Helical" evidence="4">
    <location>
        <begin position="62"/>
        <end position="82"/>
    </location>
</feature>
<feature type="transmembrane region" description="Helical" evidence="4">
    <location>
        <begin position="155"/>
        <end position="173"/>
    </location>
</feature>
<comment type="caution">
    <text evidence="6">The sequence shown here is derived from an EMBL/GenBank/DDBJ whole genome shotgun (WGS) entry which is preliminary data.</text>
</comment>
<comment type="catalytic activity">
    <reaction evidence="3">
        <text>2 GTP = 3',3'-c-di-GMP + 2 diphosphate</text>
        <dbReference type="Rhea" id="RHEA:24898"/>
        <dbReference type="ChEBI" id="CHEBI:33019"/>
        <dbReference type="ChEBI" id="CHEBI:37565"/>
        <dbReference type="ChEBI" id="CHEBI:58805"/>
        <dbReference type="EC" id="2.7.7.65"/>
    </reaction>
</comment>
<evidence type="ECO:0000259" key="5">
    <source>
        <dbReference type="PROSITE" id="PS50887"/>
    </source>
</evidence>
<evidence type="ECO:0000256" key="4">
    <source>
        <dbReference type="SAM" id="Phobius"/>
    </source>
</evidence>
<sequence length="384" mass="44291">MILEAKNYYILLVPCFLILLSFISLCLSVIKPLKNKLGWLSASIFLVGITLLMQSVVPVAQLHYWAWLICLGYLLSVINVVMAISQRFAIKSNYICWIIIVLFAEIGVFYFSLIQEQRVLRVIIIGLSLITLYLIPIKKIWRAKPKHQLDHILRIIYTVNIILLIIRQSYLYYEALHGVDFAESSQSLFWVLTQFNTLLFCFTILSVIVGCNIQDLVVQLEKERGLDPLTGIANRRYFLDHSKQYLTPGGKGRCALFICDIDDFKKVNDQYGHQVGDEVLQSFVHCIKSELRYRDILVRMGGEEFVGIIQNVDLMHAKKILENIQRKLTSHPFYIQTYHIQITASFGLVMLDNYTSIEEAIVDADRLMYEMKSSGKNGIKYLIE</sequence>
<dbReference type="PROSITE" id="PS50887">
    <property type="entry name" value="GGDEF"/>
    <property type="match status" value="1"/>
</dbReference>
<feature type="transmembrane region" description="Helical" evidence="4">
    <location>
        <begin position="37"/>
        <end position="56"/>
    </location>
</feature>
<keyword evidence="4" id="KW-0812">Transmembrane</keyword>
<evidence type="ECO:0000256" key="2">
    <source>
        <dbReference type="ARBA" id="ARBA00012528"/>
    </source>
</evidence>
<dbReference type="OrthoDB" id="9812260at2"/>
<dbReference type="GO" id="GO:0052621">
    <property type="term" value="F:diguanylate cyclase activity"/>
    <property type="evidence" value="ECO:0007669"/>
    <property type="project" value="UniProtKB-EC"/>
</dbReference>
<dbReference type="InterPro" id="IPR043128">
    <property type="entry name" value="Rev_trsase/Diguanyl_cyclase"/>
</dbReference>
<evidence type="ECO:0000313" key="7">
    <source>
        <dbReference type="Proteomes" id="UP000185895"/>
    </source>
</evidence>
<dbReference type="PANTHER" id="PTHR45138">
    <property type="entry name" value="REGULATORY COMPONENTS OF SENSORY TRANSDUCTION SYSTEM"/>
    <property type="match status" value="1"/>
</dbReference>
<gene>
    <name evidence="6" type="ORF">BJI46_01295</name>
</gene>
<dbReference type="Gene3D" id="3.30.70.270">
    <property type="match status" value="1"/>
</dbReference>
<dbReference type="InterPro" id="IPR050469">
    <property type="entry name" value="Diguanylate_Cyclase"/>
</dbReference>
<dbReference type="SMART" id="SM00267">
    <property type="entry name" value="GGDEF"/>
    <property type="match status" value="1"/>
</dbReference>
<protein>
    <recommendedName>
        <fullName evidence="2">diguanylate cyclase</fullName>
        <ecNumber evidence="2">2.7.7.65</ecNumber>
    </recommendedName>
</protein>
<dbReference type="NCBIfam" id="TIGR00254">
    <property type="entry name" value="GGDEF"/>
    <property type="match status" value="1"/>
</dbReference>
<evidence type="ECO:0000313" key="6">
    <source>
        <dbReference type="EMBL" id="OEY98184.1"/>
    </source>
</evidence>
<evidence type="ECO:0000256" key="1">
    <source>
        <dbReference type="ARBA" id="ARBA00001946"/>
    </source>
</evidence>
<keyword evidence="4" id="KW-1133">Transmembrane helix</keyword>
<evidence type="ECO:0000256" key="3">
    <source>
        <dbReference type="ARBA" id="ARBA00034247"/>
    </source>
</evidence>
<feature type="transmembrane region" description="Helical" evidence="4">
    <location>
        <begin position="6"/>
        <end position="30"/>
    </location>
</feature>
<keyword evidence="7" id="KW-1185">Reference proteome</keyword>
<dbReference type="PANTHER" id="PTHR45138:SF9">
    <property type="entry name" value="DIGUANYLATE CYCLASE DGCM-RELATED"/>
    <property type="match status" value="1"/>
</dbReference>
<organism evidence="6 7">
    <name type="scientific">Acinetobacter qingfengensis</name>
    <dbReference type="NCBI Taxonomy" id="1262585"/>
    <lineage>
        <taxon>Bacteria</taxon>
        <taxon>Pseudomonadati</taxon>
        <taxon>Pseudomonadota</taxon>
        <taxon>Gammaproteobacteria</taxon>
        <taxon>Moraxellales</taxon>
        <taxon>Moraxellaceae</taxon>
        <taxon>Acinetobacter</taxon>
    </lineage>
</organism>
<feature type="domain" description="GGDEF" evidence="5">
    <location>
        <begin position="252"/>
        <end position="384"/>
    </location>
</feature>
<dbReference type="InterPro" id="IPR000160">
    <property type="entry name" value="GGDEF_dom"/>
</dbReference>
<dbReference type="InterPro" id="IPR029787">
    <property type="entry name" value="Nucleotide_cyclase"/>
</dbReference>
<dbReference type="AlphaFoldDB" id="A0A1E7RFN8"/>
<dbReference type="Pfam" id="PF00990">
    <property type="entry name" value="GGDEF"/>
    <property type="match status" value="1"/>
</dbReference>
<feature type="transmembrane region" description="Helical" evidence="4">
    <location>
        <begin position="94"/>
        <end position="113"/>
    </location>
</feature>
<comment type="cofactor">
    <cofactor evidence="1">
        <name>Mg(2+)</name>
        <dbReference type="ChEBI" id="CHEBI:18420"/>
    </cofactor>
</comment>
<dbReference type="SUPFAM" id="SSF55073">
    <property type="entry name" value="Nucleotide cyclase"/>
    <property type="match status" value="1"/>
</dbReference>
<feature type="transmembrane region" description="Helical" evidence="4">
    <location>
        <begin position="119"/>
        <end position="135"/>
    </location>
</feature>
<name>A0A1E7RFN8_9GAMM</name>
<accession>A0A1E7RFN8</accession>